<keyword evidence="3" id="KW-0238">DNA-binding</keyword>
<evidence type="ECO:0000259" key="7">
    <source>
        <dbReference type="PROSITE" id="PS50888"/>
    </source>
</evidence>
<keyword evidence="2" id="KW-0805">Transcription regulation</keyword>
<sequence length="110" mass="12482">MSDSDDKKSNKTSTLSEEQKKAHHIASEQKRRENIRSEFDKIVSLTPTLSESENRLELNILTKLADYIDLLKQEHTDLITKAKKKGIFIPPNLVYEGPSSDANLDLGKQD</sequence>
<evidence type="ECO:0000256" key="5">
    <source>
        <dbReference type="ARBA" id="ARBA00023242"/>
    </source>
</evidence>
<dbReference type="PANTHER" id="PTHR15741:SF27">
    <property type="entry name" value="TRANSCRIPTION FACTOR AP-4"/>
    <property type="match status" value="1"/>
</dbReference>
<dbReference type="PROSITE" id="PS50888">
    <property type="entry name" value="BHLH"/>
    <property type="match status" value="1"/>
</dbReference>
<dbReference type="InterPro" id="IPR011598">
    <property type="entry name" value="bHLH_dom"/>
</dbReference>
<dbReference type="AlphaFoldDB" id="A0A9P7VBT0"/>
<keyword evidence="5" id="KW-0539">Nucleus</keyword>
<evidence type="ECO:0000256" key="4">
    <source>
        <dbReference type="ARBA" id="ARBA00023163"/>
    </source>
</evidence>
<dbReference type="GeneID" id="66117681"/>
<evidence type="ECO:0000256" key="1">
    <source>
        <dbReference type="ARBA" id="ARBA00004123"/>
    </source>
</evidence>
<evidence type="ECO:0000313" key="9">
    <source>
        <dbReference type="Proteomes" id="UP000790833"/>
    </source>
</evidence>
<reference evidence="8" key="1">
    <citation type="submission" date="2021-03" db="EMBL/GenBank/DDBJ databases">
        <authorList>
            <person name="Palmer J.M."/>
        </authorList>
    </citation>
    <scope>NUCLEOTIDE SEQUENCE</scope>
    <source>
        <strain evidence="8">ARV_011</strain>
    </source>
</reference>
<dbReference type="GO" id="GO:0000978">
    <property type="term" value="F:RNA polymerase II cis-regulatory region sequence-specific DNA binding"/>
    <property type="evidence" value="ECO:0007669"/>
    <property type="project" value="TreeGrafter"/>
</dbReference>
<dbReference type="GO" id="GO:0005634">
    <property type="term" value="C:nucleus"/>
    <property type="evidence" value="ECO:0007669"/>
    <property type="project" value="UniProtKB-SubCell"/>
</dbReference>
<dbReference type="InterPro" id="IPR036638">
    <property type="entry name" value="HLH_DNA-bd_sf"/>
</dbReference>
<organism evidence="8 9">
    <name type="scientific">Scheffersomyces spartinae</name>
    <dbReference type="NCBI Taxonomy" id="45513"/>
    <lineage>
        <taxon>Eukaryota</taxon>
        <taxon>Fungi</taxon>
        <taxon>Dikarya</taxon>
        <taxon>Ascomycota</taxon>
        <taxon>Saccharomycotina</taxon>
        <taxon>Pichiomycetes</taxon>
        <taxon>Debaryomycetaceae</taxon>
        <taxon>Scheffersomyces</taxon>
    </lineage>
</organism>
<accession>A0A9P7VBT0</accession>
<dbReference type="InterPro" id="IPR052207">
    <property type="entry name" value="Max-like/E-box_TFs"/>
</dbReference>
<dbReference type="Proteomes" id="UP000790833">
    <property type="component" value="Unassembled WGS sequence"/>
</dbReference>
<evidence type="ECO:0000256" key="6">
    <source>
        <dbReference type="SAM" id="MobiDB-lite"/>
    </source>
</evidence>
<dbReference type="GO" id="GO:0000981">
    <property type="term" value="F:DNA-binding transcription factor activity, RNA polymerase II-specific"/>
    <property type="evidence" value="ECO:0007669"/>
    <property type="project" value="TreeGrafter"/>
</dbReference>
<keyword evidence="9" id="KW-1185">Reference proteome</keyword>
<proteinExistence type="predicted"/>
<keyword evidence="4" id="KW-0804">Transcription</keyword>
<evidence type="ECO:0000313" key="8">
    <source>
        <dbReference type="EMBL" id="KAG7194631.1"/>
    </source>
</evidence>
<feature type="domain" description="BHLH" evidence="7">
    <location>
        <begin position="19"/>
        <end position="71"/>
    </location>
</feature>
<dbReference type="SUPFAM" id="SSF47459">
    <property type="entry name" value="HLH, helix-loop-helix DNA-binding domain"/>
    <property type="match status" value="1"/>
</dbReference>
<dbReference type="OrthoDB" id="5778525at2759"/>
<name>A0A9P7VBT0_9ASCO</name>
<dbReference type="InterPro" id="IPR057072">
    <property type="entry name" value="bHLH_INO4"/>
</dbReference>
<dbReference type="GO" id="GO:0046983">
    <property type="term" value="F:protein dimerization activity"/>
    <property type="evidence" value="ECO:0007669"/>
    <property type="project" value="InterPro"/>
</dbReference>
<protein>
    <recommendedName>
        <fullName evidence="7">BHLH domain-containing protein</fullName>
    </recommendedName>
</protein>
<gene>
    <name evidence="8" type="ORF">KQ657_004307</name>
</gene>
<dbReference type="RefSeq" id="XP_043050178.1">
    <property type="nucleotide sequence ID" value="XM_043194981.1"/>
</dbReference>
<evidence type="ECO:0000256" key="2">
    <source>
        <dbReference type="ARBA" id="ARBA00023015"/>
    </source>
</evidence>
<comment type="caution">
    <text evidence="8">The sequence shown here is derived from an EMBL/GenBank/DDBJ whole genome shotgun (WGS) entry which is preliminary data.</text>
</comment>
<dbReference type="EMBL" id="JAHMUF010000006">
    <property type="protein sequence ID" value="KAG7194631.1"/>
    <property type="molecule type" value="Genomic_DNA"/>
</dbReference>
<evidence type="ECO:0000256" key="3">
    <source>
        <dbReference type="ARBA" id="ARBA00023125"/>
    </source>
</evidence>
<feature type="compositionally biased region" description="Basic and acidic residues" evidence="6">
    <location>
        <begin position="17"/>
        <end position="33"/>
    </location>
</feature>
<dbReference type="Pfam" id="PF23181">
    <property type="entry name" value="bHLH_INO4"/>
    <property type="match status" value="1"/>
</dbReference>
<dbReference type="PANTHER" id="PTHR15741">
    <property type="entry name" value="BASIC HELIX-LOOP-HELIX ZIP TRANSCRIPTION FACTOR"/>
    <property type="match status" value="1"/>
</dbReference>
<feature type="region of interest" description="Disordered" evidence="6">
    <location>
        <begin position="1"/>
        <end position="33"/>
    </location>
</feature>
<dbReference type="Gene3D" id="4.10.280.10">
    <property type="entry name" value="Helix-loop-helix DNA-binding domain"/>
    <property type="match status" value="1"/>
</dbReference>
<comment type="subcellular location">
    <subcellularLocation>
        <location evidence="1">Nucleus</location>
    </subcellularLocation>
</comment>